<accession>A0ACC3SY02</accession>
<keyword evidence="2" id="KW-1185">Reference proteome</keyword>
<gene>
    <name evidence="1" type="ORF">V1525DRAFT_211844</name>
</gene>
<evidence type="ECO:0000313" key="2">
    <source>
        <dbReference type="Proteomes" id="UP001433508"/>
    </source>
</evidence>
<dbReference type="EMBL" id="MU971385">
    <property type="protein sequence ID" value="KAK9236531.1"/>
    <property type="molecule type" value="Genomic_DNA"/>
</dbReference>
<organism evidence="1 2">
    <name type="scientific">Lipomyces kononenkoae</name>
    <name type="common">Yeast</name>
    <dbReference type="NCBI Taxonomy" id="34357"/>
    <lineage>
        <taxon>Eukaryota</taxon>
        <taxon>Fungi</taxon>
        <taxon>Dikarya</taxon>
        <taxon>Ascomycota</taxon>
        <taxon>Saccharomycotina</taxon>
        <taxon>Lipomycetes</taxon>
        <taxon>Lipomycetales</taxon>
        <taxon>Lipomycetaceae</taxon>
        <taxon>Lipomyces</taxon>
    </lineage>
</organism>
<evidence type="ECO:0000313" key="1">
    <source>
        <dbReference type="EMBL" id="KAK9236531.1"/>
    </source>
</evidence>
<sequence length="594" mass="66912">MQVTGKTVQEIYNAGSNKTHHINWCVRSEAVAPDGVMREMVLVNGEFPGPTIRAKRGDVLKIHVQNDLAAFNQSTSIHFHGLFQRGMNAMDGVPGVTQCGIPAGEDFCYVFDLTQSGTFWWHSHSRLQRIDGMFGGLIVYDPEEAYVLGRDYDEEIFIVLHDHYYDLGDANMNWYLSKESAGFEPVPNNVLINGQGVTECDRIPNRYSCKRGRPRLPKFQFERGRKYRLRILNASAFAEIDFSIDDHVLNIIEVDSTEVEEFSMHSIAISPGQRYSVIVEADSNFESVYMRANMQNTCFQYRPYGYRSDLSIVVEYSSSLTTAFTQMARLLFRRWMPPTGTLSSRWSDVLPPDECVDLDVVSLKPKIAVPAPEPDVRYVISPKTMQFDRMHLAPFAFVNRTSFLPAIGAPNLHVALGLVNASDTVPVPTVSGRQNTAHWGGDQLVTEIPLGNVVELIINNDDDSAHPFHLHGHDFAILRVYAETKAGIGKWRPEYVSSYVLDNPLRRDVVTIPKLGHAVIRFRADNPGVWAFHCHISWHLAAGMMMQFAVGVSTIDHSGVTNQMLEHCAMERDLGTKLLRPLPGDEMRKDHRTA</sequence>
<comment type="caution">
    <text evidence="1">The sequence shown here is derived from an EMBL/GenBank/DDBJ whole genome shotgun (WGS) entry which is preliminary data.</text>
</comment>
<proteinExistence type="predicted"/>
<reference evidence="2" key="1">
    <citation type="journal article" date="2024" name="Front. Bioeng. Biotechnol.">
        <title>Genome-scale model development and genomic sequencing of the oleaginous clade Lipomyces.</title>
        <authorList>
            <person name="Czajka J.J."/>
            <person name="Han Y."/>
            <person name="Kim J."/>
            <person name="Mondo S.J."/>
            <person name="Hofstad B.A."/>
            <person name="Robles A."/>
            <person name="Haridas S."/>
            <person name="Riley R."/>
            <person name="LaButti K."/>
            <person name="Pangilinan J."/>
            <person name="Andreopoulos W."/>
            <person name="Lipzen A."/>
            <person name="Yan J."/>
            <person name="Wang M."/>
            <person name="Ng V."/>
            <person name="Grigoriev I.V."/>
            <person name="Spatafora J.W."/>
            <person name="Magnuson J.K."/>
            <person name="Baker S.E."/>
            <person name="Pomraning K.R."/>
        </authorList>
    </citation>
    <scope>NUCLEOTIDE SEQUENCE [LARGE SCALE GENOMIC DNA]</scope>
    <source>
        <strain evidence="2">CBS 7786</strain>
    </source>
</reference>
<dbReference type="Proteomes" id="UP001433508">
    <property type="component" value="Unassembled WGS sequence"/>
</dbReference>
<protein>
    <submittedName>
        <fullName evidence="1">Cupredoxin</fullName>
    </submittedName>
</protein>
<name>A0ACC3SY02_LIPKO</name>